<name>A0ABU9T1M2_9HYPH</name>
<dbReference type="PANTHER" id="PTHR31157:SF1">
    <property type="entry name" value="SCP DOMAIN-CONTAINING PROTEIN"/>
    <property type="match status" value="1"/>
</dbReference>
<evidence type="ECO:0000256" key="1">
    <source>
        <dbReference type="SAM" id="SignalP"/>
    </source>
</evidence>
<dbReference type="Gene3D" id="3.40.33.10">
    <property type="entry name" value="CAP"/>
    <property type="match status" value="1"/>
</dbReference>
<dbReference type="CDD" id="cd05379">
    <property type="entry name" value="CAP_bacterial"/>
    <property type="match status" value="1"/>
</dbReference>
<dbReference type="RefSeq" id="WP_342845948.1">
    <property type="nucleotide sequence ID" value="NZ_JBBMQO010000001.1"/>
</dbReference>
<keyword evidence="1" id="KW-0732">Signal</keyword>
<gene>
    <name evidence="3" type="ORF">WNY59_00365</name>
</gene>
<dbReference type="SUPFAM" id="SSF55797">
    <property type="entry name" value="PR-1-like"/>
    <property type="match status" value="1"/>
</dbReference>
<evidence type="ECO:0000313" key="3">
    <source>
        <dbReference type="EMBL" id="MEM5500033.1"/>
    </source>
</evidence>
<dbReference type="EMBL" id="JBBMQO010000001">
    <property type="protein sequence ID" value="MEM5500033.1"/>
    <property type="molecule type" value="Genomic_DNA"/>
</dbReference>
<dbReference type="Proteomes" id="UP001477870">
    <property type="component" value="Unassembled WGS sequence"/>
</dbReference>
<proteinExistence type="predicted"/>
<comment type="caution">
    <text evidence="3">The sequence shown here is derived from an EMBL/GenBank/DDBJ whole genome shotgun (WGS) entry which is preliminary data.</text>
</comment>
<feature type="domain" description="SCP" evidence="2">
    <location>
        <begin position="39"/>
        <end position="145"/>
    </location>
</feature>
<feature type="chain" id="PRO_5045649336" evidence="1">
    <location>
        <begin position="21"/>
        <end position="150"/>
    </location>
</feature>
<dbReference type="Pfam" id="PF00188">
    <property type="entry name" value="CAP"/>
    <property type="match status" value="1"/>
</dbReference>
<evidence type="ECO:0000313" key="4">
    <source>
        <dbReference type="Proteomes" id="UP001477870"/>
    </source>
</evidence>
<keyword evidence="4" id="KW-1185">Reference proteome</keyword>
<accession>A0ABU9T1M2</accession>
<organism evidence="3 4">
    <name type="scientific">Ahrensia kielensis</name>
    <dbReference type="NCBI Taxonomy" id="76980"/>
    <lineage>
        <taxon>Bacteria</taxon>
        <taxon>Pseudomonadati</taxon>
        <taxon>Pseudomonadota</taxon>
        <taxon>Alphaproteobacteria</taxon>
        <taxon>Hyphomicrobiales</taxon>
        <taxon>Ahrensiaceae</taxon>
        <taxon>Ahrensia</taxon>
    </lineage>
</organism>
<dbReference type="PANTHER" id="PTHR31157">
    <property type="entry name" value="SCP DOMAIN-CONTAINING PROTEIN"/>
    <property type="match status" value="1"/>
</dbReference>
<dbReference type="InterPro" id="IPR014044">
    <property type="entry name" value="CAP_dom"/>
</dbReference>
<protein>
    <submittedName>
        <fullName evidence="3">CAP domain-containing protein</fullName>
    </submittedName>
</protein>
<evidence type="ECO:0000259" key="2">
    <source>
        <dbReference type="Pfam" id="PF00188"/>
    </source>
</evidence>
<feature type="signal peptide" evidence="1">
    <location>
        <begin position="1"/>
        <end position="20"/>
    </location>
</feature>
<reference evidence="3 4" key="1">
    <citation type="submission" date="2024-03" db="EMBL/GenBank/DDBJ databases">
        <title>Community enrichment and isolation of bacterial strains for fucoidan degradation.</title>
        <authorList>
            <person name="Sichert A."/>
        </authorList>
    </citation>
    <scope>NUCLEOTIDE SEQUENCE [LARGE SCALE GENOMIC DNA]</scope>
    <source>
        <strain evidence="3 4">AS62</strain>
    </source>
</reference>
<dbReference type="InterPro" id="IPR035940">
    <property type="entry name" value="CAP_sf"/>
</dbReference>
<sequence length="150" mass="16304">MISRRAFVLSLPLVSIMPTAALSDARRSSVIITGQAMVLVNRYRASNNKEPLVVDARAERAALRHAEDMAQAGALSHANFKGRLSEAEITSPSAENVAVGHATVAQVIDAWQKSSQHRRNLLGNYNRFGMAVARNASSGNRAYWAMILSE</sequence>